<dbReference type="OrthoDB" id="5190067at2759"/>
<evidence type="ECO:0000313" key="1">
    <source>
        <dbReference type="EMBL" id="KAF6820902.1"/>
    </source>
</evidence>
<sequence length="249" mass="28319">MSDPPARRPSTGGLPPVKIKTRLVIEDAPSHDDTPCVTAWEHVEIDVVPRGWSLSDFPERGRRPQRALQFYDTTSGSDDPDRLRILAERLFNDTREAREAGGRAEPDRVDVWGLPLADGTPDAERVSRCRAHATEAMRFRNSGQVRGFRIAEFGTWINWRRAIIILDRLEALWDEGEGGFLKVYWDLQPLESIRQEYGEDYVPAEERVVRATWEELGGVLCDWRCALRLSDNEEPEEEETGSGTEDASL</sequence>
<organism evidence="1 2">
    <name type="scientific">Colletotrichum musicola</name>
    <dbReference type="NCBI Taxonomy" id="2175873"/>
    <lineage>
        <taxon>Eukaryota</taxon>
        <taxon>Fungi</taxon>
        <taxon>Dikarya</taxon>
        <taxon>Ascomycota</taxon>
        <taxon>Pezizomycotina</taxon>
        <taxon>Sordariomycetes</taxon>
        <taxon>Hypocreomycetidae</taxon>
        <taxon>Glomerellales</taxon>
        <taxon>Glomerellaceae</taxon>
        <taxon>Colletotrichum</taxon>
        <taxon>Colletotrichum orchidearum species complex</taxon>
    </lineage>
</organism>
<reference evidence="1" key="1">
    <citation type="journal article" date="2020" name="Phytopathology">
        <title>Genome Sequence Resources of Colletotrichum truncatum, C. plurivorum, C. musicola, and C. sojae: Four Species Pathogenic to Soybean (Glycine max).</title>
        <authorList>
            <person name="Rogerio F."/>
            <person name="Boufleur T.R."/>
            <person name="Ciampi-Guillardi M."/>
            <person name="Sukno S.A."/>
            <person name="Thon M.R."/>
            <person name="Massola Junior N.S."/>
            <person name="Baroncelli R."/>
        </authorList>
    </citation>
    <scope>NUCLEOTIDE SEQUENCE</scope>
    <source>
        <strain evidence="1">LFN0074</strain>
    </source>
</reference>
<dbReference type="Proteomes" id="UP000639643">
    <property type="component" value="Unassembled WGS sequence"/>
</dbReference>
<comment type="caution">
    <text evidence="1">The sequence shown here is derived from an EMBL/GenBank/DDBJ whole genome shotgun (WGS) entry which is preliminary data.</text>
</comment>
<keyword evidence="2" id="KW-1185">Reference proteome</keyword>
<gene>
    <name evidence="1" type="ORF">CMUS01_11476</name>
</gene>
<proteinExistence type="predicted"/>
<dbReference type="AlphaFoldDB" id="A0A8H6JWV0"/>
<dbReference type="EMBL" id="WIGM01000585">
    <property type="protein sequence ID" value="KAF6820902.1"/>
    <property type="molecule type" value="Genomic_DNA"/>
</dbReference>
<protein>
    <submittedName>
        <fullName evidence="1">Uncharacterized protein</fullName>
    </submittedName>
</protein>
<evidence type="ECO:0000313" key="2">
    <source>
        <dbReference type="Proteomes" id="UP000639643"/>
    </source>
</evidence>
<accession>A0A8H6JWV0</accession>
<name>A0A8H6JWV0_9PEZI</name>